<dbReference type="SUPFAM" id="SSF51182">
    <property type="entry name" value="RmlC-like cupins"/>
    <property type="match status" value="1"/>
</dbReference>
<comment type="caution">
    <text evidence="2">The sequence shown here is derived from an EMBL/GenBank/DDBJ whole genome shotgun (WGS) entry which is preliminary data.</text>
</comment>
<keyword evidence="3" id="KW-1185">Reference proteome</keyword>
<dbReference type="InterPro" id="IPR013096">
    <property type="entry name" value="Cupin_2"/>
</dbReference>
<evidence type="ECO:0000259" key="1">
    <source>
        <dbReference type="Pfam" id="PF07883"/>
    </source>
</evidence>
<dbReference type="Gene3D" id="2.60.120.10">
    <property type="entry name" value="Jelly Rolls"/>
    <property type="match status" value="1"/>
</dbReference>
<sequence length="149" mass="15819">MKKTLWLFGTELEILNDESQTGGAYDLILGSFQPGTETPLHVHHKYAESLYVIDGEFTVYTAGNATVLKSGDNFYIPQGTPHAVANTGNIVSKGLTIASPSGFARLIELTGVEGKSPGIPGDLNNDLDLFIRASEESGDSIIGPPGTRP</sequence>
<feature type="domain" description="Cupin type-2" evidence="1">
    <location>
        <begin position="31"/>
        <end position="89"/>
    </location>
</feature>
<dbReference type="InterPro" id="IPR053146">
    <property type="entry name" value="QDO-like"/>
</dbReference>
<dbReference type="RefSeq" id="WP_256537249.1">
    <property type="nucleotide sequence ID" value="NZ_JANHOH010000001.1"/>
</dbReference>
<proteinExistence type="predicted"/>
<accession>A0ABT1SXH2</accession>
<reference evidence="2 3" key="1">
    <citation type="submission" date="2022-07" db="EMBL/GenBank/DDBJ databases">
        <title>Mucilaginibacter sp. JC4.</title>
        <authorList>
            <person name="Le V."/>
            <person name="Ko S.-R."/>
            <person name="Ahn C.-Y."/>
            <person name="Oh H.-M."/>
        </authorList>
    </citation>
    <scope>NUCLEOTIDE SEQUENCE [LARGE SCALE GENOMIC DNA]</scope>
    <source>
        <strain evidence="2 3">JC4</strain>
    </source>
</reference>
<dbReference type="Pfam" id="PF07883">
    <property type="entry name" value="Cupin_2"/>
    <property type="match status" value="1"/>
</dbReference>
<name>A0ABT1SXH2_9SPHI</name>
<dbReference type="PANTHER" id="PTHR36440:SF1">
    <property type="entry name" value="PUTATIVE (AFU_ORTHOLOGUE AFUA_8G07350)-RELATED"/>
    <property type="match status" value="1"/>
</dbReference>
<dbReference type="PANTHER" id="PTHR36440">
    <property type="entry name" value="PUTATIVE (AFU_ORTHOLOGUE AFUA_8G07350)-RELATED"/>
    <property type="match status" value="1"/>
</dbReference>
<dbReference type="InterPro" id="IPR011051">
    <property type="entry name" value="RmlC_Cupin_sf"/>
</dbReference>
<dbReference type="Proteomes" id="UP001204376">
    <property type="component" value="Unassembled WGS sequence"/>
</dbReference>
<evidence type="ECO:0000313" key="3">
    <source>
        <dbReference type="Proteomes" id="UP001204376"/>
    </source>
</evidence>
<gene>
    <name evidence="2" type="ORF">NPE20_03685</name>
</gene>
<dbReference type="EMBL" id="JANHOH010000001">
    <property type="protein sequence ID" value="MCQ6957039.1"/>
    <property type="molecule type" value="Genomic_DNA"/>
</dbReference>
<organism evidence="2 3">
    <name type="scientific">Mucilaginibacter aquariorum</name>
    <dbReference type="NCBI Taxonomy" id="2967225"/>
    <lineage>
        <taxon>Bacteria</taxon>
        <taxon>Pseudomonadati</taxon>
        <taxon>Bacteroidota</taxon>
        <taxon>Sphingobacteriia</taxon>
        <taxon>Sphingobacteriales</taxon>
        <taxon>Sphingobacteriaceae</taxon>
        <taxon>Mucilaginibacter</taxon>
    </lineage>
</organism>
<protein>
    <submittedName>
        <fullName evidence="2">Cupin domain-containing protein</fullName>
    </submittedName>
</protein>
<dbReference type="InterPro" id="IPR014710">
    <property type="entry name" value="RmlC-like_jellyroll"/>
</dbReference>
<evidence type="ECO:0000313" key="2">
    <source>
        <dbReference type="EMBL" id="MCQ6957039.1"/>
    </source>
</evidence>